<reference evidence="7" key="1">
    <citation type="submission" date="2007-07" db="EMBL/GenBank/DDBJ databases">
        <title>PCAP assembly of the Caenorhabditis remanei genome.</title>
        <authorList>
            <consortium name="The Caenorhabditis remanei Sequencing Consortium"/>
            <person name="Wilson R.K."/>
        </authorList>
    </citation>
    <scope>NUCLEOTIDE SEQUENCE [LARGE SCALE GENOMIC DNA]</scope>
    <source>
        <strain evidence="7">PB4641</strain>
    </source>
</reference>
<organism evidence="8">
    <name type="scientific">Caenorhabditis remanei</name>
    <name type="common">Caenorhabditis vulgaris</name>
    <dbReference type="NCBI Taxonomy" id="31234"/>
    <lineage>
        <taxon>Eukaryota</taxon>
        <taxon>Metazoa</taxon>
        <taxon>Ecdysozoa</taxon>
        <taxon>Nematoda</taxon>
        <taxon>Chromadorea</taxon>
        <taxon>Rhabditida</taxon>
        <taxon>Rhabditina</taxon>
        <taxon>Rhabditomorpha</taxon>
        <taxon>Rhabditoidea</taxon>
        <taxon>Rhabditidae</taxon>
        <taxon>Peloderinae</taxon>
        <taxon>Caenorhabditis</taxon>
    </lineage>
</organism>
<dbReference type="InterPro" id="IPR000609">
    <property type="entry name" value="7TM_GPCR_serpentine_rcpt_Srg"/>
</dbReference>
<comment type="caution">
    <text evidence="6">Lacks conserved residue(s) required for the propagation of feature annotation.</text>
</comment>
<proteinExistence type="inferred from homology"/>
<keyword evidence="8" id="KW-1185">Reference proteome</keyword>
<comment type="subcellular location">
    <subcellularLocation>
        <location evidence="1">Membrane</location>
        <topology evidence="1">Multi-pass membrane protein</topology>
    </subcellularLocation>
</comment>
<dbReference type="InParanoid" id="E3NI60"/>
<dbReference type="PANTHER" id="PTHR31552">
    <property type="entry name" value="SERPENTINE RECEPTOR CLASS GAMMA"/>
    <property type="match status" value="1"/>
</dbReference>
<protein>
    <recommendedName>
        <fullName evidence="6">Serpentine receptor class gamma</fullName>
    </recommendedName>
</protein>
<accession>E3NI60</accession>
<evidence type="ECO:0000256" key="1">
    <source>
        <dbReference type="ARBA" id="ARBA00004141"/>
    </source>
</evidence>
<dbReference type="OrthoDB" id="5841797at2759"/>
<evidence type="ECO:0000256" key="4">
    <source>
        <dbReference type="ARBA" id="ARBA00022989"/>
    </source>
</evidence>
<evidence type="ECO:0000313" key="8">
    <source>
        <dbReference type="Proteomes" id="UP000008281"/>
    </source>
</evidence>
<dbReference type="GO" id="GO:0016020">
    <property type="term" value="C:membrane"/>
    <property type="evidence" value="ECO:0007669"/>
    <property type="project" value="UniProtKB-SubCell"/>
</dbReference>
<dbReference type="Pfam" id="PF02118">
    <property type="entry name" value="Srg"/>
    <property type="match status" value="1"/>
</dbReference>
<sequence>MSFFNLKFLISFFYCSVSFTIYTLLIIMLLKNWKEFKSAFFHIVIADYLFNLLTWLNSMITLRLPNGTCKTCIMSEIFGALGKDNQYTGGFLYICYFLHFGNAYFQYSMVTLMSLNRTTSIFAYFVNEKIWQFLFPISIATVILCAVYFTRTILETNPYYVYNEALDMYSITADSNILPAYSNVINFMAITVVSSIILNTVSVIKLKLMTQNLSTIERNLLFSTIASSVIQCAAAGNPVCLGYF</sequence>
<feature type="transmembrane region" description="Helical" evidence="6">
    <location>
        <begin position="130"/>
        <end position="149"/>
    </location>
</feature>
<comment type="similarity">
    <text evidence="2 6">Belongs to the nematode receptor-like protein srg family.</text>
</comment>
<dbReference type="GO" id="GO:0007606">
    <property type="term" value="P:sensory perception of chemical stimulus"/>
    <property type="evidence" value="ECO:0007669"/>
    <property type="project" value="UniProtKB-UniRule"/>
</dbReference>
<dbReference type="OMA" id="VRIEMIR"/>
<evidence type="ECO:0000256" key="2">
    <source>
        <dbReference type="ARBA" id="ARBA00005692"/>
    </source>
</evidence>
<evidence type="ECO:0000256" key="5">
    <source>
        <dbReference type="ARBA" id="ARBA00023136"/>
    </source>
</evidence>
<feature type="transmembrane region" description="Helical" evidence="6">
    <location>
        <begin position="91"/>
        <end position="110"/>
    </location>
</feature>
<dbReference type="EMBL" id="DS268695">
    <property type="protein sequence ID" value="EFO98797.1"/>
    <property type="molecule type" value="Genomic_DNA"/>
</dbReference>
<dbReference type="AlphaFoldDB" id="E3NI60"/>
<evidence type="ECO:0000256" key="6">
    <source>
        <dbReference type="RuleBase" id="RU280813"/>
    </source>
</evidence>
<keyword evidence="3 6" id="KW-0812">Transmembrane</keyword>
<feature type="transmembrane region" description="Helical" evidence="6">
    <location>
        <begin position="184"/>
        <end position="204"/>
    </location>
</feature>
<dbReference type="Proteomes" id="UP000008281">
    <property type="component" value="Unassembled WGS sequence"/>
</dbReference>
<keyword evidence="4 6" id="KW-1133">Transmembrane helix</keyword>
<gene>
    <name evidence="7" type="ORF">CRE_30492</name>
</gene>
<dbReference type="eggNOG" id="ENOG502T3YK">
    <property type="taxonomic scope" value="Eukaryota"/>
</dbReference>
<evidence type="ECO:0000313" key="7">
    <source>
        <dbReference type="EMBL" id="EFO98797.1"/>
    </source>
</evidence>
<keyword evidence="5 6" id="KW-0472">Membrane</keyword>
<evidence type="ECO:0000256" key="3">
    <source>
        <dbReference type="ARBA" id="ARBA00022692"/>
    </source>
</evidence>
<dbReference type="GO" id="GO:0004888">
    <property type="term" value="F:transmembrane signaling receptor activity"/>
    <property type="evidence" value="ECO:0007669"/>
    <property type="project" value="InterPro"/>
</dbReference>
<dbReference type="PANTHER" id="PTHR31552:SF29">
    <property type="entry name" value="SERPENTINE RECEPTOR CLASS GAMMA"/>
    <property type="match status" value="1"/>
</dbReference>
<feature type="transmembrane region" description="Helical" evidence="6">
    <location>
        <begin position="6"/>
        <end position="27"/>
    </location>
</feature>
<dbReference type="HOGENOM" id="CLU_069704_1_0_1"/>
<name>E3NI60_CAERE</name>
<feature type="transmembrane region" description="Helical" evidence="6">
    <location>
        <begin position="39"/>
        <end position="56"/>
    </location>
</feature>